<protein>
    <submittedName>
        <fullName evidence="3">Uncharacterized protein</fullName>
    </submittedName>
</protein>
<name>A0ABR2HKJ2_9PEZI</name>
<organism evidence="3 4">
    <name type="scientific">Apiospora arundinis</name>
    <dbReference type="NCBI Taxonomy" id="335852"/>
    <lineage>
        <taxon>Eukaryota</taxon>
        <taxon>Fungi</taxon>
        <taxon>Dikarya</taxon>
        <taxon>Ascomycota</taxon>
        <taxon>Pezizomycotina</taxon>
        <taxon>Sordariomycetes</taxon>
        <taxon>Xylariomycetidae</taxon>
        <taxon>Amphisphaeriales</taxon>
        <taxon>Apiosporaceae</taxon>
        <taxon>Apiospora</taxon>
    </lineage>
</organism>
<evidence type="ECO:0000256" key="2">
    <source>
        <dbReference type="SAM" id="Phobius"/>
    </source>
</evidence>
<evidence type="ECO:0000256" key="1">
    <source>
        <dbReference type="SAM" id="MobiDB-lite"/>
    </source>
</evidence>
<feature type="compositionally biased region" description="Basic residues" evidence="1">
    <location>
        <begin position="411"/>
        <end position="421"/>
    </location>
</feature>
<sequence length="421" mass="43835">MRRGFRRGQDIADALRIEIRDLDKDDLGPRSSPGSPDSVASSASPTKTTFAPGAAPTATQPPPGVTATGTKPTAAITTSPATGPTAQPVIATSVISSTTLVSSVIPTGTIASGKTAGAPSSTVRQQRPDGTAVPANGIAEKGGSNGGGGGGPAPMSKAAIALGVIGGVGFLVAIVFIIWKLWNRKKRAKDNAARAELVGTANNNPPRPGVGPNGLPRSDSSALGSIMGHVYRAEEGGNTSQVGGTYMDEKRRGSQDDLLPRAPEPAAQRNESPVGSWLSRQSSTMLNPLTARASMTSSAAGEVKRAQMAQQPRPDDSVSQFGGEEAAPTMDPRFQPPVPAMPQQFQQQMPAQQLQQQATGEYYYPIAIDPQKVPPPPAPQRYSMAETNRTSGTWNTWGVQQHRPGEANKPKGWKAKLAGRS</sequence>
<feature type="region of interest" description="Disordered" evidence="1">
    <location>
        <begin position="391"/>
        <end position="421"/>
    </location>
</feature>
<feature type="compositionally biased region" description="Polar residues" evidence="1">
    <location>
        <begin position="75"/>
        <end position="85"/>
    </location>
</feature>
<keyword evidence="2" id="KW-1133">Transmembrane helix</keyword>
<feature type="compositionally biased region" description="Gly residues" evidence="1">
    <location>
        <begin position="143"/>
        <end position="152"/>
    </location>
</feature>
<dbReference type="EMBL" id="JAPCWZ010000010">
    <property type="protein sequence ID" value="KAK8848493.1"/>
    <property type="molecule type" value="Genomic_DNA"/>
</dbReference>
<feature type="region of interest" description="Disordered" evidence="1">
    <location>
        <begin position="112"/>
        <end position="152"/>
    </location>
</feature>
<evidence type="ECO:0000313" key="4">
    <source>
        <dbReference type="Proteomes" id="UP001390339"/>
    </source>
</evidence>
<gene>
    <name evidence="3" type="ORF">PGQ11_014973</name>
</gene>
<feature type="region of interest" description="Disordered" evidence="1">
    <location>
        <begin position="292"/>
        <end position="335"/>
    </location>
</feature>
<evidence type="ECO:0000313" key="3">
    <source>
        <dbReference type="EMBL" id="KAK8848493.1"/>
    </source>
</evidence>
<keyword evidence="2" id="KW-0472">Membrane</keyword>
<comment type="caution">
    <text evidence="3">The sequence shown here is derived from an EMBL/GenBank/DDBJ whole genome shotgun (WGS) entry which is preliminary data.</text>
</comment>
<feature type="region of interest" description="Disordered" evidence="1">
    <location>
        <begin position="197"/>
        <end position="280"/>
    </location>
</feature>
<keyword evidence="4" id="KW-1185">Reference proteome</keyword>
<feature type="compositionally biased region" description="Basic and acidic residues" evidence="1">
    <location>
        <begin position="247"/>
        <end position="259"/>
    </location>
</feature>
<feature type="compositionally biased region" description="Low complexity" evidence="1">
    <location>
        <begin position="31"/>
        <end position="58"/>
    </location>
</feature>
<feature type="compositionally biased region" description="Polar residues" evidence="1">
    <location>
        <begin position="269"/>
        <end position="280"/>
    </location>
</feature>
<reference evidence="3 4" key="1">
    <citation type="journal article" date="2024" name="IMA Fungus">
        <title>Apiospora arundinis, a panoply of carbohydrate-active enzymes and secondary metabolites.</title>
        <authorList>
            <person name="Sorensen T."/>
            <person name="Petersen C."/>
            <person name="Muurmann A.T."/>
            <person name="Christiansen J.V."/>
            <person name="Brundto M.L."/>
            <person name="Overgaard C.K."/>
            <person name="Boysen A.T."/>
            <person name="Wollenberg R.D."/>
            <person name="Larsen T.O."/>
            <person name="Sorensen J.L."/>
            <person name="Nielsen K.L."/>
            <person name="Sondergaard T.E."/>
        </authorList>
    </citation>
    <scope>NUCLEOTIDE SEQUENCE [LARGE SCALE GENOMIC DNA]</scope>
    <source>
        <strain evidence="3 4">AAU 773</strain>
    </source>
</reference>
<feature type="region of interest" description="Disordered" evidence="1">
    <location>
        <begin position="19"/>
        <end position="86"/>
    </location>
</feature>
<feature type="transmembrane region" description="Helical" evidence="2">
    <location>
        <begin position="158"/>
        <end position="179"/>
    </location>
</feature>
<proteinExistence type="predicted"/>
<dbReference type="Proteomes" id="UP001390339">
    <property type="component" value="Unassembled WGS sequence"/>
</dbReference>
<feature type="compositionally biased region" description="Basic and acidic residues" evidence="1">
    <location>
        <begin position="19"/>
        <end position="28"/>
    </location>
</feature>
<keyword evidence="2" id="KW-0812">Transmembrane</keyword>
<accession>A0ABR2HKJ2</accession>